<evidence type="ECO:0000313" key="2">
    <source>
        <dbReference type="Proteomes" id="UP001500665"/>
    </source>
</evidence>
<reference evidence="1 2" key="1">
    <citation type="journal article" date="2019" name="Int. J. Syst. Evol. Microbiol.">
        <title>The Global Catalogue of Microorganisms (GCM) 10K type strain sequencing project: providing services to taxonomists for standard genome sequencing and annotation.</title>
        <authorList>
            <consortium name="The Broad Institute Genomics Platform"/>
            <consortium name="The Broad Institute Genome Sequencing Center for Infectious Disease"/>
            <person name="Wu L."/>
            <person name="Ma J."/>
        </authorList>
    </citation>
    <scope>NUCLEOTIDE SEQUENCE [LARGE SCALE GENOMIC DNA]</scope>
    <source>
        <strain evidence="1 2">JCM 10696</strain>
    </source>
</reference>
<proteinExistence type="predicted"/>
<name>A0ABN1RXV9_9ACTN</name>
<sequence length="108" mass="11651">MAKFTLDAFREAADAKYGATEIELSDGTIVRLLNPLRLDKETRASLTDKLGGLNAEDADQEEELANIIRLVAEYKPSAEKLLEEVGGDLAVLVSVIEAYNKGAQVGEA</sequence>
<accession>A0ABN1RXV9</accession>
<dbReference type="EMBL" id="BAAAHH010000049">
    <property type="protein sequence ID" value="GAA0967400.1"/>
    <property type="molecule type" value="Genomic_DNA"/>
</dbReference>
<dbReference type="RefSeq" id="WP_344246583.1">
    <property type="nucleotide sequence ID" value="NZ_BAAAHH010000049.1"/>
</dbReference>
<keyword evidence="2" id="KW-1185">Reference proteome</keyword>
<evidence type="ECO:0008006" key="3">
    <source>
        <dbReference type="Google" id="ProtNLM"/>
    </source>
</evidence>
<protein>
    <recommendedName>
        <fullName evidence="3">Tail assembly chaperone</fullName>
    </recommendedName>
</protein>
<dbReference type="Pfam" id="PF17388">
    <property type="entry name" value="GP24_25"/>
    <property type="match status" value="1"/>
</dbReference>
<gene>
    <name evidence="1" type="ORF">GCM10009550_71230</name>
</gene>
<comment type="caution">
    <text evidence="1">The sequence shown here is derived from an EMBL/GenBank/DDBJ whole genome shotgun (WGS) entry which is preliminary data.</text>
</comment>
<dbReference type="Proteomes" id="UP001500665">
    <property type="component" value="Unassembled WGS sequence"/>
</dbReference>
<organism evidence="1 2">
    <name type="scientific">Actinocorallia libanotica</name>
    <dbReference type="NCBI Taxonomy" id="46162"/>
    <lineage>
        <taxon>Bacteria</taxon>
        <taxon>Bacillati</taxon>
        <taxon>Actinomycetota</taxon>
        <taxon>Actinomycetes</taxon>
        <taxon>Streptosporangiales</taxon>
        <taxon>Thermomonosporaceae</taxon>
        <taxon>Actinocorallia</taxon>
    </lineage>
</organism>
<evidence type="ECO:0000313" key="1">
    <source>
        <dbReference type="EMBL" id="GAA0967400.1"/>
    </source>
</evidence>
<dbReference type="InterPro" id="IPR020132">
    <property type="entry name" value="Gp24/Gp25"/>
</dbReference>